<dbReference type="GO" id="GO:0034315">
    <property type="term" value="P:regulation of Arp2/3 complex-mediated actin nucleation"/>
    <property type="evidence" value="ECO:0007669"/>
    <property type="project" value="TreeGrafter"/>
</dbReference>
<feature type="compositionally biased region" description="Polar residues" evidence="9">
    <location>
        <begin position="1192"/>
        <end position="1220"/>
    </location>
</feature>
<comment type="subcellular location">
    <subcellularLocation>
        <location evidence="1">Cell membrane</location>
    </subcellularLocation>
    <subcellularLocation>
        <location evidence="2">Cytoplasm</location>
    </subcellularLocation>
</comment>
<keyword evidence="13" id="KW-1185">Reference proteome</keyword>
<dbReference type="GO" id="GO:0005886">
    <property type="term" value="C:plasma membrane"/>
    <property type="evidence" value="ECO:0007669"/>
    <property type="project" value="UniProtKB-SubCell"/>
</dbReference>
<dbReference type="SMART" id="SM00368">
    <property type="entry name" value="LRR_RI"/>
    <property type="match status" value="4"/>
</dbReference>
<dbReference type="GO" id="GO:0016477">
    <property type="term" value="P:cell migration"/>
    <property type="evidence" value="ECO:0007669"/>
    <property type="project" value="TreeGrafter"/>
</dbReference>
<organism evidence="12 13">
    <name type="scientific">Dendroctonus ponderosae</name>
    <name type="common">Mountain pine beetle</name>
    <dbReference type="NCBI Taxonomy" id="77166"/>
    <lineage>
        <taxon>Eukaryota</taxon>
        <taxon>Metazoa</taxon>
        <taxon>Ecdysozoa</taxon>
        <taxon>Arthropoda</taxon>
        <taxon>Hexapoda</taxon>
        <taxon>Insecta</taxon>
        <taxon>Pterygota</taxon>
        <taxon>Neoptera</taxon>
        <taxon>Endopterygota</taxon>
        <taxon>Coleoptera</taxon>
        <taxon>Polyphaga</taxon>
        <taxon>Cucujiformia</taxon>
        <taxon>Curculionidae</taxon>
        <taxon>Scolytinae</taxon>
        <taxon>Dendroctonus</taxon>
    </lineage>
</organism>
<dbReference type="PANTHER" id="PTHR24112:SF66">
    <property type="entry name" value="LEUCINE-RICH REPEAT, ISOFORM F"/>
    <property type="match status" value="1"/>
</dbReference>
<feature type="compositionally biased region" description="Polar residues" evidence="9">
    <location>
        <begin position="1130"/>
        <end position="1145"/>
    </location>
</feature>
<name>A0AAR5PNZ0_DENPD</name>
<evidence type="ECO:0000256" key="3">
    <source>
        <dbReference type="ARBA" id="ARBA00007298"/>
    </source>
</evidence>
<feature type="domain" description="CARMIL C-terminal" evidence="10">
    <location>
        <begin position="806"/>
        <end position="1054"/>
    </location>
</feature>
<dbReference type="GO" id="GO:0030027">
    <property type="term" value="C:lamellipodium"/>
    <property type="evidence" value="ECO:0007669"/>
    <property type="project" value="TreeGrafter"/>
</dbReference>
<keyword evidence="8" id="KW-0472">Membrane</keyword>
<dbReference type="SUPFAM" id="SSF52047">
    <property type="entry name" value="RNI-like"/>
    <property type="match status" value="2"/>
</dbReference>
<dbReference type="Pfam" id="PF17888">
    <property type="entry name" value="Carm_PH"/>
    <property type="match status" value="1"/>
</dbReference>
<evidence type="ECO:0000256" key="6">
    <source>
        <dbReference type="ARBA" id="ARBA00022614"/>
    </source>
</evidence>
<dbReference type="Gene3D" id="3.80.10.10">
    <property type="entry name" value="Ribonuclease Inhibitor"/>
    <property type="match status" value="1"/>
</dbReference>
<evidence type="ECO:0000259" key="10">
    <source>
        <dbReference type="Pfam" id="PF16000"/>
    </source>
</evidence>
<dbReference type="InterPro" id="IPR051279">
    <property type="entry name" value="PP1-Reg/Actin-Interact_Protein"/>
</dbReference>
<evidence type="ECO:0000256" key="4">
    <source>
        <dbReference type="ARBA" id="ARBA00022475"/>
    </source>
</evidence>
<evidence type="ECO:0000256" key="1">
    <source>
        <dbReference type="ARBA" id="ARBA00004236"/>
    </source>
</evidence>
<feature type="domain" description="CARMIL pleckstrin homology" evidence="11">
    <location>
        <begin position="53"/>
        <end position="150"/>
    </location>
</feature>
<dbReference type="InterPro" id="IPR031943">
    <property type="entry name" value="CARMIL_C"/>
</dbReference>
<dbReference type="InterPro" id="IPR041245">
    <property type="entry name" value="CARMIL_PH"/>
</dbReference>
<evidence type="ECO:0000256" key="2">
    <source>
        <dbReference type="ARBA" id="ARBA00004496"/>
    </source>
</evidence>
<proteinExistence type="inferred from homology"/>
<dbReference type="InterPro" id="IPR032675">
    <property type="entry name" value="LRR_dom_sf"/>
</dbReference>
<keyword evidence="7" id="KW-0677">Repeat</keyword>
<evidence type="ECO:0000256" key="5">
    <source>
        <dbReference type="ARBA" id="ARBA00022490"/>
    </source>
</evidence>
<evidence type="ECO:0000256" key="8">
    <source>
        <dbReference type="ARBA" id="ARBA00023136"/>
    </source>
</evidence>
<feature type="compositionally biased region" description="Low complexity" evidence="9">
    <location>
        <begin position="1221"/>
        <end position="1232"/>
    </location>
</feature>
<dbReference type="Gene3D" id="2.30.29.30">
    <property type="entry name" value="Pleckstrin-homology domain (PH domain)/Phosphotyrosine-binding domain (PTB)"/>
    <property type="match status" value="1"/>
</dbReference>
<comment type="similarity">
    <text evidence="3">Belongs to the CARMIL family.</text>
</comment>
<feature type="region of interest" description="Disordered" evidence="9">
    <location>
        <begin position="1089"/>
        <end position="1234"/>
    </location>
</feature>
<feature type="region of interest" description="Disordered" evidence="9">
    <location>
        <begin position="893"/>
        <end position="955"/>
    </location>
</feature>
<evidence type="ECO:0008006" key="14">
    <source>
        <dbReference type="Google" id="ProtNLM"/>
    </source>
</evidence>
<dbReference type="Pfam" id="PF16000">
    <property type="entry name" value="CARMIL_C"/>
    <property type="match status" value="1"/>
</dbReference>
<evidence type="ECO:0000259" key="11">
    <source>
        <dbReference type="Pfam" id="PF17888"/>
    </source>
</evidence>
<dbReference type="Proteomes" id="UP000019118">
    <property type="component" value="Unassembled WGS sequence"/>
</dbReference>
<keyword evidence="4" id="KW-1003">Cell membrane</keyword>
<dbReference type="InterPro" id="IPR011993">
    <property type="entry name" value="PH-like_dom_sf"/>
</dbReference>
<feature type="compositionally biased region" description="Basic residues" evidence="9">
    <location>
        <begin position="935"/>
        <end position="948"/>
    </location>
</feature>
<dbReference type="EnsemblMetazoa" id="XM_019907170.1">
    <property type="protein sequence ID" value="XP_019762729.1"/>
    <property type="gene ID" value="LOC109539438"/>
</dbReference>
<sequence>MTCFGMKITKEARKISLSVYHKLSLWASLVGVLLKLQFFLESIKSSVGNKVKILFKNVVRLETKGDKTENRVLVFSPCRILLLTAKVPTKIDCHFHYLEIQALESKRGNHLSLTIHDKIYSFLTGEDSSCSTEVDNMIGALNNAIRNIFPTVPLQHIIKKIEVIPSTRLQQLRDLEAIASSRREIGPCGGFSSQYACYCDFHGMAHRDEVAWDVDNIYFSLNTRELNLKDFEYLDQKDLIPIINALEYNTWFTKLRANQIKLSHDNLDKIFHVLKKSLNLEELYLDNLGLKADFVNKLANTLKVNPVSALHTVDLSYNPIEDKGACYLGQCVNRLTKGLVHINVSHCGLSSKGVNNMSAAFCANTTNLNTLTYLNLSANSLKDDISNLHNFLSQSNALQHLDISSTDIVLENLFDALVKGCTTNLVHLNVSRNPFSSKKSKEAPISFKQFFSSTLNLKFLNISHCKLPQEALKNLLLGLACNEFTKEMSLDISNNGLGSHGAHVLESCVHGVRCISSLDISDNNMDGDLCNVVLAISKNKSLKHLNMGRSMKKHMALIMDSVVQIIQDDECILQSLVMPDCRLRGDLFNLLNALGDNKSLELLDISGNLIGDSGARLLAKALQINSKLKTIILDRNNITLQGYHDLAYALESNRNLQYIPFPIFDVTPCMKASAERTDVLMRKIQDLLNRNVSFKRQATKHISLQAGFLLTSKQQALERLVTQTQDAIKSLGSDSIAPHNDINHANDVIRDAEDCKQLLIRLQEVAQHRNDKHPVEEKLQQVSSDIYNSVCDSIQVMIEKMLKTCKEQCPYVLRDEHTVQDIKRDCKQKKQIPLDYVTSCVRHQAGVDIMNRLREVNLMVASQLSEQVTDEVYESLMQSYKILVGDESAIRIDSPPRRSRLSSSDSSRHGASDMSITDSTSHISDHSPLATPHLSIKRRSVHNRKLRPKSVVDSVEGLSADDIPSLLPSLPRNGEEEDSVTELPNTTQHLQHLVKGIFLNKGRPRRAKTRAPTRPVVKPPDATTDTISQDLVEGLDTFFRPGSVTPTSDDCHSFQLDGSPNHEFASPVLSDGRKTPKLSRNSPLLRGVCLGLMTPTPRSRSTDNLEKFSPNALRKNTGESPLSRRMTGDSLMSQQSSEGSLATESTFDHSPGSTLSKGLSPDSFREDSLDTGKHLKLKPLPAVAQKPRPWSMVTNSEAKTTELSLLSDGSSPNNSTGNTPDSAEALDSSESSSIDRRLAKEIKLKRTGLLHSYFPDRSDFKFLSRYKAITSNSNPAEDQRSSAIRERRDSNFNCRTAEDAHVIR</sequence>
<keyword evidence="6" id="KW-0433">Leucine-rich repeat</keyword>
<keyword evidence="5" id="KW-0963">Cytoplasm</keyword>
<accession>A0AAR5PNZ0</accession>
<dbReference type="GO" id="GO:0005737">
    <property type="term" value="C:cytoplasm"/>
    <property type="evidence" value="ECO:0007669"/>
    <property type="project" value="UniProtKB-SubCell"/>
</dbReference>
<evidence type="ECO:0000313" key="13">
    <source>
        <dbReference type="Proteomes" id="UP000019118"/>
    </source>
</evidence>
<evidence type="ECO:0000313" key="12">
    <source>
        <dbReference type="EnsemblMetazoa" id="XP_019762729.1"/>
    </source>
</evidence>
<reference evidence="12" key="2">
    <citation type="submission" date="2024-08" db="UniProtKB">
        <authorList>
            <consortium name="EnsemblMetazoa"/>
        </authorList>
    </citation>
    <scope>IDENTIFICATION</scope>
</reference>
<evidence type="ECO:0000256" key="9">
    <source>
        <dbReference type="SAM" id="MobiDB-lite"/>
    </source>
</evidence>
<feature type="region of interest" description="Disordered" evidence="9">
    <location>
        <begin position="1004"/>
        <end position="1024"/>
    </location>
</feature>
<feature type="compositionally biased region" description="Basic and acidic residues" evidence="9">
    <location>
        <begin position="1163"/>
        <end position="1173"/>
    </location>
</feature>
<dbReference type="Pfam" id="PF13516">
    <property type="entry name" value="LRR_6"/>
    <property type="match status" value="2"/>
</dbReference>
<protein>
    <recommendedName>
        <fullName evidence="14">CARMIL pleckstrin homology domain-containing protein</fullName>
    </recommendedName>
</protein>
<evidence type="ECO:0000256" key="7">
    <source>
        <dbReference type="ARBA" id="ARBA00022737"/>
    </source>
</evidence>
<reference evidence="13" key="1">
    <citation type="journal article" date="2013" name="Genome Biol.">
        <title>Draft genome of the mountain pine beetle, Dendroctonus ponderosae Hopkins, a major forest pest.</title>
        <authorList>
            <person name="Keeling C.I."/>
            <person name="Yuen M.M."/>
            <person name="Liao N.Y."/>
            <person name="Docking T.R."/>
            <person name="Chan S.K."/>
            <person name="Taylor G.A."/>
            <person name="Palmquist D.L."/>
            <person name="Jackman S.D."/>
            <person name="Nguyen A."/>
            <person name="Li M."/>
            <person name="Henderson H."/>
            <person name="Janes J.K."/>
            <person name="Zhao Y."/>
            <person name="Pandoh P."/>
            <person name="Moore R."/>
            <person name="Sperling F.A."/>
            <person name="Huber D.P."/>
            <person name="Birol I."/>
            <person name="Jones S.J."/>
            <person name="Bohlmann J."/>
        </authorList>
    </citation>
    <scope>NUCLEOTIDE SEQUENCE</scope>
</reference>
<dbReference type="InterPro" id="IPR001611">
    <property type="entry name" value="Leu-rich_rpt"/>
</dbReference>
<dbReference type="PANTHER" id="PTHR24112">
    <property type="entry name" value="LEUCINE-RICH REPEAT, ISOFORM F-RELATED"/>
    <property type="match status" value="1"/>
</dbReference>